<evidence type="ECO:0000313" key="2">
    <source>
        <dbReference type="Proteomes" id="UP000257109"/>
    </source>
</evidence>
<dbReference type="Proteomes" id="UP000257109">
    <property type="component" value="Unassembled WGS sequence"/>
</dbReference>
<accession>A0A371IEF3</accession>
<dbReference type="EMBL" id="QJKJ01000280">
    <property type="protein sequence ID" value="RDY13432.1"/>
    <property type="molecule type" value="Genomic_DNA"/>
</dbReference>
<gene>
    <name evidence="1" type="ORF">CR513_01663</name>
</gene>
<keyword evidence="2" id="KW-1185">Reference proteome</keyword>
<dbReference type="AlphaFoldDB" id="A0A371IEF3"/>
<reference evidence="1" key="1">
    <citation type="submission" date="2018-05" db="EMBL/GenBank/DDBJ databases">
        <title>Draft genome of Mucuna pruriens seed.</title>
        <authorList>
            <person name="Nnadi N.E."/>
            <person name="Vos R."/>
            <person name="Hasami M.H."/>
            <person name="Devisetty U.K."/>
            <person name="Aguiy J.C."/>
        </authorList>
    </citation>
    <scope>NUCLEOTIDE SEQUENCE [LARGE SCALE GENOMIC DNA]</scope>
    <source>
        <strain evidence="1">JCA_2017</strain>
    </source>
</reference>
<protein>
    <submittedName>
        <fullName evidence="1">Uncharacterized protein</fullName>
    </submittedName>
</protein>
<organism evidence="1 2">
    <name type="scientific">Mucuna pruriens</name>
    <name type="common">Velvet bean</name>
    <name type="synonym">Dolichos pruriens</name>
    <dbReference type="NCBI Taxonomy" id="157652"/>
    <lineage>
        <taxon>Eukaryota</taxon>
        <taxon>Viridiplantae</taxon>
        <taxon>Streptophyta</taxon>
        <taxon>Embryophyta</taxon>
        <taxon>Tracheophyta</taxon>
        <taxon>Spermatophyta</taxon>
        <taxon>Magnoliopsida</taxon>
        <taxon>eudicotyledons</taxon>
        <taxon>Gunneridae</taxon>
        <taxon>Pentapetalae</taxon>
        <taxon>rosids</taxon>
        <taxon>fabids</taxon>
        <taxon>Fabales</taxon>
        <taxon>Fabaceae</taxon>
        <taxon>Papilionoideae</taxon>
        <taxon>50 kb inversion clade</taxon>
        <taxon>NPAAA clade</taxon>
        <taxon>indigoferoid/millettioid clade</taxon>
        <taxon>Phaseoleae</taxon>
        <taxon>Mucuna</taxon>
    </lineage>
</organism>
<sequence length="66" mass="7672">MISIYYVKLEGNLADLLTKPLRKKMILYPNAEWDEFQGLERSHSDSTWLYGFGSSASGRETYSYSR</sequence>
<evidence type="ECO:0000313" key="1">
    <source>
        <dbReference type="EMBL" id="RDY13432.1"/>
    </source>
</evidence>
<proteinExistence type="predicted"/>
<comment type="caution">
    <text evidence="1">The sequence shown here is derived from an EMBL/GenBank/DDBJ whole genome shotgun (WGS) entry which is preliminary data.</text>
</comment>
<feature type="non-terminal residue" evidence="1">
    <location>
        <position position="1"/>
    </location>
</feature>
<name>A0A371IEF3_MUCPR</name>